<dbReference type="EMBL" id="BK016169">
    <property type="protein sequence ID" value="DAF99641.1"/>
    <property type="molecule type" value="Genomic_DNA"/>
</dbReference>
<dbReference type="Pfam" id="PF02229">
    <property type="entry name" value="PC4"/>
    <property type="match status" value="1"/>
</dbReference>
<organism evidence="2">
    <name type="scientific">Siphoviridae sp. ctkKt3</name>
    <dbReference type="NCBI Taxonomy" id="2825642"/>
    <lineage>
        <taxon>Viruses</taxon>
        <taxon>Duplodnaviria</taxon>
        <taxon>Heunggongvirae</taxon>
        <taxon>Uroviricota</taxon>
        <taxon>Caudoviricetes</taxon>
    </lineage>
</organism>
<dbReference type="GO" id="GO:0006355">
    <property type="term" value="P:regulation of DNA-templated transcription"/>
    <property type="evidence" value="ECO:0007669"/>
    <property type="project" value="InterPro"/>
</dbReference>
<reference evidence="2" key="1">
    <citation type="journal article" date="2021" name="Proc. Natl. Acad. Sci. U.S.A.">
        <title>A Catalog of Tens of Thousands of Viruses from Human Metagenomes Reveals Hidden Associations with Chronic Diseases.</title>
        <authorList>
            <person name="Tisza M.J."/>
            <person name="Buck C.B."/>
        </authorList>
    </citation>
    <scope>NUCLEOTIDE SEQUENCE</scope>
    <source>
        <strain evidence="2">CtkKt3</strain>
    </source>
</reference>
<feature type="domain" description="Transcriptional coactivator p15 (PC4) C-terminal" evidence="1">
    <location>
        <begin position="26"/>
        <end position="66"/>
    </location>
</feature>
<name>A0A8S5UYT0_9CAUD</name>
<sequence length="72" mass="8305">MKKKEVTKEIVEYIDTFDDSGAWHGEVNLVSWNGKEAKVDIRNWSEDHAKCSRGLSLTRETARMLGEILIRL</sequence>
<evidence type="ECO:0000259" key="1">
    <source>
        <dbReference type="Pfam" id="PF02229"/>
    </source>
</evidence>
<protein>
    <recommendedName>
        <fullName evidence="1">Transcriptional coactivator p15 (PC4) C-terminal domain-containing protein</fullName>
    </recommendedName>
</protein>
<accession>A0A8S5UYT0</accession>
<proteinExistence type="predicted"/>
<dbReference type="GO" id="GO:0003677">
    <property type="term" value="F:DNA binding"/>
    <property type="evidence" value="ECO:0007669"/>
    <property type="project" value="InterPro"/>
</dbReference>
<evidence type="ECO:0000313" key="2">
    <source>
        <dbReference type="EMBL" id="DAF99641.1"/>
    </source>
</evidence>
<dbReference type="Gene3D" id="2.30.31.70">
    <property type="match status" value="1"/>
</dbReference>
<dbReference type="InterPro" id="IPR003173">
    <property type="entry name" value="PC4_C"/>
</dbReference>